<feature type="region of interest" description="Disordered" evidence="1">
    <location>
        <begin position="1"/>
        <end position="284"/>
    </location>
</feature>
<accession>A0ABR0K8B0</accession>
<feature type="compositionally biased region" description="Low complexity" evidence="1">
    <location>
        <begin position="168"/>
        <end position="179"/>
    </location>
</feature>
<feature type="compositionally biased region" description="Low complexity" evidence="1">
    <location>
        <begin position="117"/>
        <end position="144"/>
    </location>
</feature>
<dbReference type="Proteomes" id="UP001345013">
    <property type="component" value="Unassembled WGS sequence"/>
</dbReference>
<feature type="compositionally biased region" description="Low complexity" evidence="1">
    <location>
        <begin position="187"/>
        <end position="203"/>
    </location>
</feature>
<gene>
    <name evidence="2" type="ORF">LTR24_005688</name>
</gene>
<keyword evidence="3" id="KW-1185">Reference proteome</keyword>
<feature type="compositionally biased region" description="Polar residues" evidence="1">
    <location>
        <begin position="1"/>
        <end position="17"/>
    </location>
</feature>
<feature type="compositionally biased region" description="Basic and acidic residues" evidence="1">
    <location>
        <begin position="75"/>
        <end position="91"/>
    </location>
</feature>
<feature type="region of interest" description="Disordered" evidence="1">
    <location>
        <begin position="302"/>
        <end position="332"/>
    </location>
</feature>
<proteinExistence type="predicted"/>
<reference evidence="2 3" key="1">
    <citation type="submission" date="2023-08" db="EMBL/GenBank/DDBJ databases">
        <title>Black Yeasts Isolated from many extreme environments.</title>
        <authorList>
            <person name="Coleine C."/>
            <person name="Stajich J.E."/>
            <person name="Selbmann L."/>
        </authorList>
    </citation>
    <scope>NUCLEOTIDE SEQUENCE [LARGE SCALE GENOMIC DNA]</scope>
    <source>
        <strain evidence="2 3">CCFEE 5885</strain>
    </source>
</reference>
<dbReference type="EMBL" id="JAVRRG010000067">
    <property type="protein sequence ID" value="KAK5091911.1"/>
    <property type="molecule type" value="Genomic_DNA"/>
</dbReference>
<evidence type="ECO:0008006" key="4">
    <source>
        <dbReference type="Google" id="ProtNLM"/>
    </source>
</evidence>
<evidence type="ECO:0000313" key="2">
    <source>
        <dbReference type="EMBL" id="KAK5091911.1"/>
    </source>
</evidence>
<comment type="caution">
    <text evidence="2">The sequence shown here is derived from an EMBL/GenBank/DDBJ whole genome shotgun (WGS) entry which is preliminary data.</text>
</comment>
<feature type="compositionally biased region" description="Polar residues" evidence="1">
    <location>
        <begin position="52"/>
        <end position="66"/>
    </location>
</feature>
<organism evidence="2 3">
    <name type="scientific">Lithohypha guttulata</name>
    <dbReference type="NCBI Taxonomy" id="1690604"/>
    <lineage>
        <taxon>Eukaryota</taxon>
        <taxon>Fungi</taxon>
        <taxon>Dikarya</taxon>
        <taxon>Ascomycota</taxon>
        <taxon>Pezizomycotina</taxon>
        <taxon>Eurotiomycetes</taxon>
        <taxon>Chaetothyriomycetidae</taxon>
        <taxon>Chaetothyriales</taxon>
        <taxon>Trichomeriaceae</taxon>
        <taxon>Lithohypha</taxon>
    </lineage>
</organism>
<protein>
    <recommendedName>
        <fullName evidence="4">Cell surface protein</fullName>
    </recommendedName>
</protein>
<evidence type="ECO:0000256" key="1">
    <source>
        <dbReference type="SAM" id="MobiDB-lite"/>
    </source>
</evidence>
<sequence>MSTAANPRANNPQQGGQEATGAVASDSLAAESMKQGGGFSENDNAHVMGVKGSNSTLNTTDTSGATTLHAASDGAMREKQDAMGHGADEKGVTGLKYPEAAGQPSFDGAVSSEGYAGAPSNSSSGPNTTTGGTSSGATGDSFADGGAGLSGSSGPKASEISSGSAALNQASGQTGTTSSGNGGSGASGNTSGGTTSSGTTSSGNTGGGNASSGNRGDNPLVTGNAGEDFGEAHQPGKNTAPNYAGTVSGAIQSEGQNKPKGANLTEGGDVPETGTFTGNVGGQYDPGRVAESKMLKTDAIDTVSAGQPGHGGSGQDSRTGGAFDALRTERAP</sequence>
<evidence type="ECO:0000313" key="3">
    <source>
        <dbReference type="Proteomes" id="UP001345013"/>
    </source>
</evidence>
<name>A0ABR0K8B0_9EURO</name>